<comment type="caution">
    <text evidence="2">The sequence shown here is derived from an EMBL/GenBank/DDBJ whole genome shotgun (WGS) entry which is preliminary data.</text>
</comment>
<feature type="compositionally biased region" description="Low complexity" evidence="1">
    <location>
        <begin position="346"/>
        <end position="364"/>
    </location>
</feature>
<dbReference type="OrthoDB" id="5429442at2759"/>
<feature type="compositionally biased region" description="Basic residues" evidence="1">
    <location>
        <begin position="328"/>
        <end position="345"/>
    </location>
</feature>
<accession>A0A4Y9XPE2</accession>
<feature type="region of interest" description="Disordered" evidence="1">
    <location>
        <begin position="295"/>
        <end position="364"/>
    </location>
</feature>
<organism evidence="2 3">
    <name type="scientific">Dentipellis fragilis</name>
    <dbReference type="NCBI Taxonomy" id="205917"/>
    <lineage>
        <taxon>Eukaryota</taxon>
        <taxon>Fungi</taxon>
        <taxon>Dikarya</taxon>
        <taxon>Basidiomycota</taxon>
        <taxon>Agaricomycotina</taxon>
        <taxon>Agaricomycetes</taxon>
        <taxon>Russulales</taxon>
        <taxon>Hericiaceae</taxon>
        <taxon>Dentipellis</taxon>
    </lineage>
</organism>
<dbReference type="Proteomes" id="UP000298327">
    <property type="component" value="Unassembled WGS sequence"/>
</dbReference>
<sequence length="683" mass="76157">MRTRLSRARPPSFLRPFSRPRSSSSLSTRRPARPAARIRRCSRVHPLAPPFNHVAAPPPSQDAQLLVLPSRTKTQWCRCRFCATLVRAPPASPARRPLHHAPVAPSFPTPCRSVSDAHARSLWRRPHALSITQAPALARDITRPRTLLRPPCPASARLVRCPCDIVAALAPPSRHRAARPSPVAPRHRAAVLLHAPAVVPSQTHIFAHRRSAPSSAVSHLRLHRRMRTLSLVPTFAPPRFHSPRCSFPHPIADGPTLAPSRTLHPPLVPMLSANSTLCLVSEMPAYRGETFAVGSGTWPSSRSPSIPTSTTRTCASCTRAMRTARAATRARRRSLAAGARARRTAGTRTFPGTSTGTGHPPNGHTHGRARGQLRHVHHPGHAQQAVGAPLGACSAGSKKVILYFNLKEGYLKTLGGAKSYDADGPEHHFSRWMVVFEVELRLRDYSKHRKVPEHVRKLLGNFDDRNYKQLVLDFTSTPLHSYFPRRTQTDYHPPHKAVKFLDSRSTIPGLHYFPTLAVAGLDVLYTLPVYVEKRTDTLSFTDLAFQICPFTFGPHDHYVEDIRGRQRAIFDRNAIVFVGMTSGRTFPKTATAFPRGKLFALLARINKEMAVLPSFSGVEDGQWNLDLTTWGRAESKKGRECMCREALLRTDGKLEFVWSNRDRWSYEHEHDVENNGSYRVLTL</sequence>
<reference evidence="2 3" key="1">
    <citation type="submission" date="2019-02" db="EMBL/GenBank/DDBJ databases">
        <title>Genome sequencing of the rare red list fungi Dentipellis fragilis.</title>
        <authorList>
            <person name="Buettner E."/>
            <person name="Kellner H."/>
        </authorList>
    </citation>
    <scope>NUCLEOTIDE SEQUENCE [LARGE SCALE GENOMIC DNA]</scope>
    <source>
        <strain evidence="2 3">DSM 105465</strain>
    </source>
</reference>
<feature type="region of interest" description="Disordered" evidence="1">
    <location>
        <begin position="1"/>
        <end position="37"/>
    </location>
</feature>
<keyword evidence="3" id="KW-1185">Reference proteome</keyword>
<proteinExistence type="predicted"/>
<evidence type="ECO:0000313" key="3">
    <source>
        <dbReference type="Proteomes" id="UP000298327"/>
    </source>
</evidence>
<gene>
    <name evidence="2" type="ORF">EVG20_g11547</name>
</gene>
<evidence type="ECO:0000256" key="1">
    <source>
        <dbReference type="SAM" id="MobiDB-lite"/>
    </source>
</evidence>
<feature type="compositionally biased region" description="Low complexity" evidence="1">
    <location>
        <begin position="8"/>
        <end position="29"/>
    </location>
</feature>
<dbReference type="AlphaFoldDB" id="A0A4Y9XPE2"/>
<evidence type="ECO:0000313" key="2">
    <source>
        <dbReference type="EMBL" id="TFY50389.1"/>
    </source>
</evidence>
<protein>
    <submittedName>
        <fullName evidence="2">Uncharacterized protein</fullName>
    </submittedName>
</protein>
<feature type="compositionally biased region" description="Low complexity" evidence="1">
    <location>
        <begin position="297"/>
        <end position="327"/>
    </location>
</feature>
<dbReference type="STRING" id="205917.A0A4Y9XPE2"/>
<dbReference type="EMBL" id="SEOQ01001852">
    <property type="protein sequence ID" value="TFY50389.1"/>
    <property type="molecule type" value="Genomic_DNA"/>
</dbReference>
<name>A0A4Y9XPE2_9AGAM</name>